<dbReference type="Pfam" id="PF06013">
    <property type="entry name" value="WXG100"/>
    <property type="match status" value="1"/>
</dbReference>
<dbReference type="SUPFAM" id="SSF140453">
    <property type="entry name" value="EsxAB dimer-like"/>
    <property type="match status" value="1"/>
</dbReference>
<dbReference type="AlphaFoldDB" id="C0E5I3"/>
<comment type="caution">
    <text evidence="3">The sequence shown here is derived from an EMBL/GenBank/DDBJ whole genome shotgun (WGS) entry which is preliminary data.</text>
</comment>
<evidence type="ECO:0000256" key="2">
    <source>
        <dbReference type="SAM" id="MobiDB-lite"/>
    </source>
</evidence>
<organism evidence="3 4">
    <name type="scientific">Corynebacterium matruchotii ATCC 33806</name>
    <dbReference type="NCBI Taxonomy" id="566549"/>
    <lineage>
        <taxon>Bacteria</taxon>
        <taxon>Bacillati</taxon>
        <taxon>Actinomycetota</taxon>
        <taxon>Actinomycetes</taxon>
        <taxon>Mycobacteriales</taxon>
        <taxon>Corynebacteriaceae</taxon>
        <taxon>Corynebacterium</taxon>
    </lineage>
</organism>
<dbReference type="RefSeq" id="WP_005522278.1">
    <property type="nucleotide sequence ID" value="NZ_EQ973330.1"/>
</dbReference>
<gene>
    <name evidence="3" type="ORF">CORMATOL_02260</name>
</gene>
<dbReference type="InterPro" id="IPR036689">
    <property type="entry name" value="ESAT-6-like_sf"/>
</dbReference>
<protein>
    <submittedName>
        <fullName evidence="3">WXG100 family type VII secretion target</fullName>
    </submittedName>
</protein>
<dbReference type="InterPro" id="IPR010310">
    <property type="entry name" value="T7SS_ESAT-6-like"/>
</dbReference>
<evidence type="ECO:0000313" key="3">
    <source>
        <dbReference type="EMBL" id="EEG26212.1"/>
    </source>
</evidence>
<evidence type="ECO:0000313" key="4">
    <source>
        <dbReference type="Proteomes" id="UP000006247"/>
    </source>
</evidence>
<dbReference type="NCBIfam" id="TIGR03930">
    <property type="entry name" value="WXG100_ESAT6"/>
    <property type="match status" value="1"/>
</dbReference>
<dbReference type="Gene3D" id="1.10.287.1060">
    <property type="entry name" value="ESAT-6-like"/>
    <property type="match status" value="1"/>
</dbReference>
<name>C0E5I3_9CORY</name>
<dbReference type="HOGENOM" id="CLU_2154139_0_0_11"/>
<keyword evidence="1" id="KW-0175">Coiled coil</keyword>
<feature type="coiled-coil region" evidence="1">
    <location>
        <begin position="57"/>
        <end position="84"/>
    </location>
</feature>
<sequence length="111" mass="12552">MTDTSMSVEHGAVSSHVSQLQSHHNALQHQSNEFMSAIEPLKRSWKGDSVTAWNQMTEAWDENMKKLTEALNELTGRVDEAGKTYKDGESNQLAALRRRFAGMHFDQTTML</sequence>
<feature type="region of interest" description="Disordered" evidence="2">
    <location>
        <begin position="1"/>
        <end position="33"/>
    </location>
</feature>
<accession>C0E5I3</accession>
<evidence type="ECO:0000256" key="1">
    <source>
        <dbReference type="SAM" id="Coils"/>
    </source>
</evidence>
<reference evidence="3 4" key="1">
    <citation type="submission" date="2009-01" db="EMBL/GenBank/DDBJ databases">
        <authorList>
            <person name="Fulton L."/>
            <person name="Clifton S."/>
            <person name="Chinwalla A.T."/>
            <person name="Mitreva M."/>
            <person name="Sodergren E."/>
            <person name="Weinstock G."/>
            <person name="Clifton S."/>
            <person name="Dooling D.J."/>
            <person name="Fulton B."/>
            <person name="Minx P."/>
            <person name="Pepin K.H."/>
            <person name="Johnson M."/>
            <person name="Bhonagiri V."/>
            <person name="Nash W.E."/>
            <person name="Mardis E.R."/>
            <person name="Wilson R.K."/>
        </authorList>
    </citation>
    <scope>NUCLEOTIDE SEQUENCE [LARGE SCALE GENOMIC DNA]</scope>
    <source>
        <strain evidence="3 4">ATCC 33806</strain>
    </source>
</reference>
<proteinExistence type="predicted"/>
<feature type="compositionally biased region" description="Low complexity" evidence="2">
    <location>
        <begin position="13"/>
        <end position="24"/>
    </location>
</feature>
<dbReference type="EMBL" id="ACEB01000033">
    <property type="protein sequence ID" value="EEG26212.1"/>
    <property type="molecule type" value="Genomic_DNA"/>
</dbReference>
<dbReference type="Proteomes" id="UP000006247">
    <property type="component" value="Unassembled WGS sequence"/>
</dbReference>